<reference evidence="2 5" key="3">
    <citation type="submission" date="2019-09" db="EMBL/GenBank/DDBJ databases">
        <title>Draft genome sequences of 48 bacterial type strains from the CCUG.</title>
        <authorList>
            <person name="Tunovic T."/>
            <person name="Pineiro-Iglesias B."/>
            <person name="Unosson C."/>
            <person name="Inganas E."/>
            <person name="Ohlen M."/>
            <person name="Cardew S."/>
            <person name="Jensie-Markopoulos S."/>
            <person name="Salva-Serra F."/>
            <person name="Jaen-Luchoro D."/>
            <person name="Karlsson R."/>
            <person name="Svensson-Stadler L."/>
            <person name="Chun J."/>
            <person name="Moore E."/>
        </authorList>
    </citation>
    <scope>NUCLEOTIDE SEQUENCE [LARGE SCALE GENOMIC DNA]</scope>
    <source>
        <strain evidence="2 5">CCUG 51522</strain>
    </source>
</reference>
<dbReference type="Pfam" id="PF14903">
    <property type="entry name" value="WG_beta_rep"/>
    <property type="match status" value="2"/>
</dbReference>
<evidence type="ECO:0000313" key="2">
    <source>
        <dbReference type="EMBL" id="KAB0503655.1"/>
    </source>
</evidence>
<proteinExistence type="predicted"/>
<dbReference type="Proteomes" id="UP000182814">
    <property type="component" value="Chromosome I"/>
</dbReference>
<evidence type="ECO:0000313" key="5">
    <source>
        <dbReference type="Proteomes" id="UP000434925"/>
    </source>
</evidence>
<evidence type="ECO:0000313" key="3">
    <source>
        <dbReference type="EMBL" id="SDT52455.1"/>
    </source>
</evidence>
<dbReference type="PATRIC" id="fig|163011.3.peg.3251"/>
<protein>
    <submittedName>
        <fullName evidence="3">WG containing repeat-containing protein</fullName>
    </submittedName>
    <submittedName>
        <fullName evidence="2">WG repeat-containing protein</fullName>
    </submittedName>
</protein>
<dbReference type="PANTHER" id="PTHR37841:SF1">
    <property type="entry name" value="DUF3298 DOMAIN-CONTAINING PROTEIN"/>
    <property type="match status" value="1"/>
</dbReference>
<accession>A0A0J6KBF1</accession>
<evidence type="ECO:0000313" key="4">
    <source>
        <dbReference type="Proteomes" id="UP000182814"/>
    </source>
</evidence>
<feature type="region of interest" description="Disordered" evidence="1">
    <location>
        <begin position="684"/>
        <end position="717"/>
    </location>
</feature>
<dbReference type="EMBL" id="LT629746">
    <property type="protein sequence ID" value="SDT52455.1"/>
    <property type="molecule type" value="Genomic_DNA"/>
</dbReference>
<dbReference type="Proteomes" id="UP000434925">
    <property type="component" value="Unassembled WGS sequence"/>
</dbReference>
<reference evidence="4" key="2">
    <citation type="submission" date="2016-10" db="EMBL/GenBank/DDBJ databases">
        <authorList>
            <person name="Varghese N."/>
            <person name="Submissions S."/>
        </authorList>
    </citation>
    <scope>NUCLEOTIDE SEQUENCE [LARGE SCALE GENOMIC DNA]</scope>
    <source>
        <strain evidence="4">BS3782</strain>
    </source>
</reference>
<dbReference type="InterPro" id="IPR032774">
    <property type="entry name" value="WG_beta_rep"/>
</dbReference>
<organism evidence="3 4">
    <name type="scientific">Pseudomonas lini</name>
    <dbReference type="NCBI Taxonomy" id="163011"/>
    <lineage>
        <taxon>Bacteria</taxon>
        <taxon>Pseudomonadati</taxon>
        <taxon>Pseudomonadota</taxon>
        <taxon>Gammaproteobacteria</taxon>
        <taxon>Pseudomonadales</taxon>
        <taxon>Pseudomonadaceae</taxon>
        <taxon>Pseudomonas</taxon>
    </lineage>
</organism>
<dbReference type="AlphaFoldDB" id="A0A0J6KBF1"/>
<dbReference type="RefSeq" id="WP_038980168.1">
    <property type="nucleotide sequence ID" value="NZ_JABTYG010000003.1"/>
</dbReference>
<evidence type="ECO:0000256" key="1">
    <source>
        <dbReference type="SAM" id="MobiDB-lite"/>
    </source>
</evidence>
<keyword evidence="4" id="KW-1185">Reference proteome</keyword>
<dbReference type="PANTHER" id="PTHR37841">
    <property type="entry name" value="GLR2918 PROTEIN"/>
    <property type="match status" value="1"/>
</dbReference>
<dbReference type="PROSITE" id="PS51257">
    <property type="entry name" value="PROKAR_LIPOPROTEIN"/>
    <property type="match status" value="1"/>
</dbReference>
<reference evidence="3" key="1">
    <citation type="submission" date="2016-10" db="EMBL/GenBank/DDBJ databases">
        <authorList>
            <person name="de Groot N.N."/>
        </authorList>
    </citation>
    <scope>NUCLEOTIDE SEQUENCE [LARGE SCALE GENOMIC DNA]</scope>
    <source>
        <strain evidence="3">BS3782</strain>
    </source>
</reference>
<gene>
    <name evidence="2" type="ORF">F7R14_18095</name>
    <name evidence="3" type="ORF">SAMN04490191_4948</name>
</gene>
<dbReference type="EMBL" id="VZPO01000006">
    <property type="protein sequence ID" value="KAB0503655.1"/>
    <property type="molecule type" value="Genomic_DNA"/>
</dbReference>
<sequence length="717" mass="80059">MNFTQPRLRLLSILAVTLLVVGCTSYYLFRQSSASVSDNFPAEDMNEGGVEDIGTLARPDVEKRLNYLIHDTGETLSALELVIESEFSLTVDGAKPASEQELQYEELFVPFTSAQVKTALASIQDLRFAQKLFADGSELSFDTSSLDLLWKRAAMPDESVAHQYRPEHLRFRDGSEKNFADVSVQSKVEPDDSVPSPEAIALSVNKPLASLGLTIAYRSYPAFKKVVLDKDHPKVTLDDGQYFQLTALGDSSASLRLSTPKKSTFVVQGLTDAGKALYSNGNNTRSFPSEGDIAALRDFHKALLQTKDDLEQFKTSQAVQQQLEHLTKDLATRGGLLKNTEADYRFEATPQRIVIHVLDPMEDNTAVITEVHNVLGEQTRYIALDRKSDRYGFIDPAGQWLIKPRWVQVQDSVVADIYTLFTLKKSSDPQSDMQEMRDQLAYFPAGSNKLVDLPFEYITQTMDDGLLLVERETNGPYGLYDSRNHRFTLPMKFVNPTVSGNLFIARLGTKTYATEGHYGAYTLAGKEVLPPQFSEIEQNGGYLYTRSADRSRQDVFDLEGKRINLQGYNVIGRFFGEQPLLVQDAKSRKFAFINRQGTLLPIKLPYDEVEPFSNGMAVVGRDRSYGAIDLAGRLQIPLEYNQINSFQTRYAAAVPVGSSSGLVLISRNNQQVKKLGSYSSLKVPDNGNEARYYVEDPSNPDESLVYDADGNLVQKEE</sequence>
<name>A0A0J6KBF1_9PSED</name>